<keyword evidence="9" id="KW-1185">Reference proteome</keyword>
<evidence type="ECO:0000256" key="2">
    <source>
        <dbReference type="ARBA" id="ARBA00022475"/>
    </source>
</evidence>
<evidence type="ECO:0000256" key="3">
    <source>
        <dbReference type="ARBA" id="ARBA00022692"/>
    </source>
</evidence>
<evidence type="ECO:0000313" key="9">
    <source>
        <dbReference type="Proteomes" id="UP000092741"/>
    </source>
</evidence>
<keyword evidence="3 6" id="KW-0812">Transmembrane</keyword>
<gene>
    <name evidence="8" type="ORF">BA890_22275</name>
</gene>
<dbReference type="Proteomes" id="UP000092741">
    <property type="component" value="Chromosome 2"/>
</dbReference>
<feature type="transmembrane region" description="Helical" evidence="6">
    <location>
        <begin position="279"/>
        <end position="298"/>
    </location>
</feature>
<organism evidence="8 9">
    <name type="scientific">Vibrio natriegens NBRC 15636 = ATCC 14048 = DSM 759</name>
    <dbReference type="NCBI Taxonomy" id="1219067"/>
    <lineage>
        <taxon>Bacteria</taxon>
        <taxon>Pseudomonadati</taxon>
        <taxon>Pseudomonadota</taxon>
        <taxon>Gammaproteobacteria</taxon>
        <taxon>Vibrionales</taxon>
        <taxon>Vibrionaceae</taxon>
        <taxon>Vibrio</taxon>
    </lineage>
</organism>
<evidence type="ECO:0000256" key="4">
    <source>
        <dbReference type="ARBA" id="ARBA00022989"/>
    </source>
</evidence>
<feature type="transmembrane region" description="Helical" evidence="6">
    <location>
        <begin position="254"/>
        <end position="273"/>
    </location>
</feature>
<dbReference type="SUPFAM" id="SSF103481">
    <property type="entry name" value="Multidrug resistance efflux transporter EmrE"/>
    <property type="match status" value="2"/>
</dbReference>
<name>A0AAN0Y7Z7_VIBNA</name>
<reference evidence="8 9" key="1">
    <citation type="submission" date="2016-07" db="EMBL/GenBank/DDBJ databases">
        <title>Developing Vibrio natriegens as a novel, fast-growing host for biotechnology.</title>
        <authorList>
            <person name="Weinstock M.T."/>
            <person name="Hesek E.D."/>
            <person name="Wilson C.M."/>
            <person name="Gibson D.G."/>
        </authorList>
    </citation>
    <scope>NUCLEOTIDE SEQUENCE [LARGE SCALE GENOMIC DNA]</scope>
    <source>
        <strain evidence="8 9">ATCC 14048</strain>
    </source>
</reference>
<feature type="transmembrane region" description="Helical" evidence="6">
    <location>
        <begin position="12"/>
        <end position="31"/>
    </location>
</feature>
<dbReference type="InterPro" id="IPR037185">
    <property type="entry name" value="EmrE-like"/>
</dbReference>
<evidence type="ECO:0000256" key="6">
    <source>
        <dbReference type="SAM" id="Phobius"/>
    </source>
</evidence>
<evidence type="ECO:0000259" key="7">
    <source>
        <dbReference type="Pfam" id="PF00892"/>
    </source>
</evidence>
<evidence type="ECO:0000256" key="5">
    <source>
        <dbReference type="ARBA" id="ARBA00023136"/>
    </source>
</evidence>
<dbReference type="InterPro" id="IPR000620">
    <property type="entry name" value="EamA_dom"/>
</dbReference>
<evidence type="ECO:0000313" key="8">
    <source>
        <dbReference type="EMBL" id="ANQ15431.1"/>
    </source>
</evidence>
<keyword evidence="2" id="KW-1003">Cell membrane</keyword>
<feature type="transmembrane region" description="Helical" evidence="6">
    <location>
        <begin position="223"/>
        <end position="242"/>
    </location>
</feature>
<feature type="transmembrane region" description="Helical" evidence="6">
    <location>
        <begin position="187"/>
        <end position="208"/>
    </location>
</feature>
<dbReference type="Pfam" id="PF00892">
    <property type="entry name" value="EamA"/>
    <property type="match status" value="2"/>
</dbReference>
<dbReference type="InterPro" id="IPR051258">
    <property type="entry name" value="Diverse_Substrate_Transporter"/>
</dbReference>
<sequence>MSSLAIRERLSLFNIPELLLLLVAIVWGTSYGLTKSAITYTTVSIFIAIRFGWTFLLLLPMMIGDFVHSKNRDWPVALPTGAILAAIFFFEVYGVSQTTASNAAFLISLNVIFTLLLETLTGRRKPNRTLMWLCLFSTAGVLMLTNNHGFKITFNQGDIYILCAAALRAVMVIMTKKLTHGKQITNTTLTCIQSFIVAFNAYLISIVSHEPTTQALLPQAPEFWLTTSFLVLFCTLFAFYAQNYAVRKISPTKASLLMGSEPLFGAIFSLLWLNEVLTSVQWLGAAILLITVLSASLSKLGSEH</sequence>
<dbReference type="AlphaFoldDB" id="A0AAN0Y7Z7"/>
<proteinExistence type="predicted"/>
<protein>
    <recommendedName>
        <fullName evidence="7">EamA domain-containing protein</fullName>
    </recommendedName>
</protein>
<comment type="subcellular location">
    <subcellularLocation>
        <location evidence="1">Cell membrane</location>
        <topology evidence="1">Multi-pass membrane protein</topology>
    </subcellularLocation>
</comment>
<dbReference type="PANTHER" id="PTHR42920">
    <property type="entry name" value="OS03G0707200 PROTEIN-RELATED"/>
    <property type="match status" value="1"/>
</dbReference>
<feature type="domain" description="EamA" evidence="7">
    <location>
        <begin position="157"/>
        <end position="293"/>
    </location>
</feature>
<evidence type="ECO:0000256" key="1">
    <source>
        <dbReference type="ARBA" id="ARBA00004651"/>
    </source>
</evidence>
<dbReference type="GO" id="GO:0005886">
    <property type="term" value="C:plasma membrane"/>
    <property type="evidence" value="ECO:0007669"/>
    <property type="project" value="UniProtKB-SubCell"/>
</dbReference>
<feature type="transmembrane region" description="Helical" evidence="6">
    <location>
        <begin position="99"/>
        <end position="117"/>
    </location>
</feature>
<feature type="domain" description="EamA" evidence="7">
    <location>
        <begin position="17"/>
        <end position="145"/>
    </location>
</feature>
<feature type="transmembrane region" description="Helical" evidence="6">
    <location>
        <begin position="37"/>
        <end position="62"/>
    </location>
</feature>
<dbReference type="EMBL" id="CP016346">
    <property type="protein sequence ID" value="ANQ15431.1"/>
    <property type="molecule type" value="Genomic_DNA"/>
</dbReference>
<feature type="transmembrane region" description="Helical" evidence="6">
    <location>
        <begin position="74"/>
        <end position="93"/>
    </location>
</feature>
<accession>A0AAN0Y7Z7</accession>
<keyword evidence="4 6" id="KW-1133">Transmembrane helix</keyword>
<dbReference type="RefSeq" id="WP_020334223.1">
    <property type="nucleotide sequence ID" value="NZ_ATFJ01000017.1"/>
</dbReference>
<feature type="transmembrane region" description="Helical" evidence="6">
    <location>
        <begin position="159"/>
        <end position="175"/>
    </location>
</feature>
<keyword evidence="5 6" id="KW-0472">Membrane</keyword>
<dbReference type="GeneID" id="70914812"/>
<dbReference type="PANTHER" id="PTHR42920:SF5">
    <property type="entry name" value="EAMA DOMAIN-CONTAINING PROTEIN"/>
    <property type="match status" value="1"/>
</dbReference>
<dbReference type="KEGG" id="vna:PN96_18425"/>